<reference evidence="1 2" key="1">
    <citation type="submission" date="2016-10" db="EMBL/GenBank/DDBJ databases">
        <authorList>
            <person name="de Groot N.N."/>
        </authorList>
    </citation>
    <scope>NUCLEOTIDE SEQUENCE [LARGE SCALE GENOMIC DNA]</scope>
    <source>
        <strain evidence="2">E92,LMG 26720,CCM 7988</strain>
    </source>
</reference>
<accession>A0A1I5MYZ0</accession>
<dbReference type="STRING" id="1079859.SAMN04515674_101519"/>
<evidence type="ECO:0000313" key="2">
    <source>
        <dbReference type="Proteomes" id="UP000199306"/>
    </source>
</evidence>
<gene>
    <name evidence="1" type="ORF">SAMN04515674_101519</name>
</gene>
<dbReference type="Proteomes" id="UP000199306">
    <property type="component" value="Unassembled WGS sequence"/>
</dbReference>
<sequence>MSESELREKIVKAQEKYLTVREDRYWSNTQKTWVYTNRGTELDKIQKRAGCPLGCYWCGAYQTVLHQDVGIDVRKDFGIENPLSVREWFKKSSRIVYIKGSGNQRTGILPKKGDEMRMFYSHIEMYVGDDWLKDFARKKIPSGGGNTGGGKGWHGVYITNRNLNEIQLVSNHISFYYNKQKKL</sequence>
<evidence type="ECO:0000313" key="1">
    <source>
        <dbReference type="EMBL" id="SFP14784.1"/>
    </source>
</evidence>
<dbReference type="RefSeq" id="WP_092011610.1">
    <property type="nucleotide sequence ID" value="NZ_FOXH01000001.1"/>
</dbReference>
<dbReference type="AlphaFoldDB" id="A0A1I5MYZ0"/>
<keyword evidence="2" id="KW-1185">Reference proteome</keyword>
<proteinExistence type="predicted"/>
<organism evidence="1 2">
    <name type="scientific">Pseudarcicella hirudinis</name>
    <dbReference type="NCBI Taxonomy" id="1079859"/>
    <lineage>
        <taxon>Bacteria</taxon>
        <taxon>Pseudomonadati</taxon>
        <taxon>Bacteroidota</taxon>
        <taxon>Cytophagia</taxon>
        <taxon>Cytophagales</taxon>
        <taxon>Flectobacillaceae</taxon>
        <taxon>Pseudarcicella</taxon>
    </lineage>
</organism>
<dbReference type="EMBL" id="FOXH01000001">
    <property type="protein sequence ID" value="SFP14784.1"/>
    <property type="molecule type" value="Genomic_DNA"/>
</dbReference>
<protein>
    <submittedName>
        <fullName evidence="1">Uncharacterized protein</fullName>
    </submittedName>
</protein>
<name>A0A1I5MYZ0_9BACT</name>
<dbReference type="OrthoDB" id="946859at2"/>